<comment type="caution">
    <text evidence="4">The sequence shown here is derived from an EMBL/GenBank/DDBJ whole genome shotgun (WGS) entry which is preliminary data.</text>
</comment>
<name>A0ABR0U9J6_REHGL</name>
<proteinExistence type="predicted"/>
<protein>
    <recommendedName>
        <fullName evidence="3">Tify domain-containing protein</fullName>
    </recommendedName>
</protein>
<comment type="subcellular location">
    <subcellularLocation>
        <location evidence="1">Nucleus</location>
    </subcellularLocation>
</comment>
<evidence type="ECO:0000256" key="2">
    <source>
        <dbReference type="ARBA" id="ARBA00023242"/>
    </source>
</evidence>
<organism evidence="4 5">
    <name type="scientific">Rehmannia glutinosa</name>
    <name type="common">Chinese foxglove</name>
    <dbReference type="NCBI Taxonomy" id="99300"/>
    <lineage>
        <taxon>Eukaryota</taxon>
        <taxon>Viridiplantae</taxon>
        <taxon>Streptophyta</taxon>
        <taxon>Embryophyta</taxon>
        <taxon>Tracheophyta</taxon>
        <taxon>Spermatophyta</taxon>
        <taxon>Magnoliopsida</taxon>
        <taxon>eudicotyledons</taxon>
        <taxon>Gunneridae</taxon>
        <taxon>Pentapetalae</taxon>
        <taxon>asterids</taxon>
        <taxon>lamiids</taxon>
        <taxon>Lamiales</taxon>
        <taxon>Orobanchaceae</taxon>
        <taxon>Rehmannieae</taxon>
        <taxon>Rehmannia</taxon>
    </lineage>
</organism>
<evidence type="ECO:0000259" key="3">
    <source>
        <dbReference type="Pfam" id="PF16135"/>
    </source>
</evidence>
<evidence type="ECO:0000313" key="4">
    <source>
        <dbReference type="EMBL" id="KAK6118840.1"/>
    </source>
</evidence>
<dbReference type="InterPro" id="IPR032308">
    <property type="entry name" value="TDBD"/>
</dbReference>
<evidence type="ECO:0000313" key="5">
    <source>
        <dbReference type="Proteomes" id="UP001318860"/>
    </source>
</evidence>
<dbReference type="Proteomes" id="UP001318860">
    <property type="component" value="Unassembled WGS sequence"/>
</dbReference>
<gene>
    <name evidence="4" type="ORF">DH2020_047427</name>
</gene>
<dbReference type="PANTHER" id="PTHR47025">
    <property type="entry name" value="AUTOIMMUNE REGULATOR"/>
    <property type="match status" value="1"/>
</dbReference>
<reference evidence="4 5" key="1">
    <citation type="journal article" date="2021" name="Comput. Struct. Biotechnol. J.">
        <title>De novo genome assembly of the potent medicinal plant Rehmannia glutinosa using nanopore technology.</title>
        <authorList>
            <person name="Ma L."/>
            <person name="Dong C."/>
            <person name="Song C."/>
            <person name="Wang X."/>
            <person name="Zheng X."/>
            <person name="Niu Y."/>
            <person name="Chen S."/>
            <person name="Feng W."/>
        </authorList>
    </citation>
    <scope>NUCLEOTIDE SEQUENCE [LARGE SCALE GENOMIC DNA]</scope>
    <source>
        <strain evidence="4">DH-2019</strain>
    </source>
</reference>
<dbReference type="Pfam" id="PF16135">
    <property type="entry name" value="TDBD"/>
    <property type="match status" value="1"/>
</dbReference>
<feature type="domain" description="Tify" evidence="3">
    <location>
        <begin position="189"/>
        <end position="244"/>
    </location>
</feature>
<keyword evidence="5" id="KW-1185">Reference proteome</keyword>
<sequence>MMTGYFSDSLSRMGYKQCHQLFSDSAKPKFPSQNQAIEVPTTKPESGIMCNPLPWENSPVPLKHMNWLVGSGTSPANLTERNVSIPVVKTNGSNAKKIVTDVKAENNSSISSSIHDGIGKVEANQAKDCENGLHTSVTKTHSYNKGYFNFTSFSSYQDVMDALERPVSSYSLLSLTVTGMLDGVPKIRGIINGSGYLCGCDSCNYTKALNAYEFERHAGCKTSHPNNHIRFENGKTIYQIVQELKGTPDDMLFDAVQTVTGSPINQTAFLVWKESYQAATRKLQGISAKNSNICDSNTDQVQKLIQF</sequence>
<evidence type="ECO:0000256" key="1">
    <source>
        <dbReference type="ARBA" id="ARBA00004123"/>
    </source>
</evidence>
<accession>A0ABR0U9J6</accession>
<dbReference type="EMBL" id="JABTTQ020003297">
    <property type="protein sequence ID" value="KAK6118840.1"/>
    <property type="molecule type" value="Genomic_DNA"/>
</dbReference>
<keyword evidence="2" id="KW-0539">Nucleus</keyword>
<dbReference type="PANTHER" id="PTHR47025:SF10">
    <property type="entry name" value="DNA-BINDING PROTEIN"/>
    <property type="match status" value="1"/>
</dbReference>